<gene>
    <name evidence="1" type="ORF">VTL71DRAFT_14574</name>
</gene>
<organism evidence="1 2">
    <name type="scientific">Oculimacula yallundae</name>
    <dbReference type="NCBI Taxonomy" id="86028"/>
    <lineage>
        <taxon>Eukaryota</taxon>
        <taxon>Fungi</taxon>
        <taxon>Dikarya</taxon>
        <taxon>Ascomycota</taxon>
        <taxon>Pezizomycotina</taxon>
        <taxon>Leotiomycetes</taxon>
        <taxon>Helotiales</taxon>
        <taxon>Ploettnerulaceae</taxon>
        <taxon>Oculimacula</taxon>
    </lineage>
</organism>
<sequence>MACVPSSKLMATYSLHLMTDLPCTSQTYPIYPPAILKQGTTTSTSASFIRRPQTYTVPPAKEIILPCVPEFPKSPTPTTTRSIPR</sequence>
<dbReference type="EMBL" id="JAZHXI010000007">
    <property type="protein sequence ID" value="KAL2069895.1"/>
    <property type="molecule type" value="Genomic_DNA"/>
</dbReference>
<evidence type="ECO:0000313" key="1">
    <source>
        <dbReference type="EMBL" id="KAL2069895.1"/>
    </source>
</evidence>
<evidence type="ECO:0000313" key="2">
    <source>
        <dbReference type="Proteomes" id="UP001595075"/>
    </source>
</evidence>
<proteinExistence type="predicted"/>
<protein>
    <submittedName>
        <fullName evidence="1">Uncharacterized protein</fullName>
    </submittedName>
</protein>
<keyword evidence="2" id="KW-1185">Reference proteome</keyword>
<name>A0ABR4CJG6_9HELO</name>
<accession>A0ABR4CJG6</accession>
<comment type="caution">
    <text evidence="1">The sequence shown here is derived from an EMBL/GenBank/DDBJ whole genome shotgun (WGS) entry which is preliminary data.</text>
</comment>
<reference evidence="1 2" key="1">
    <citation type="journal article" date="2024" name="Commun. Biol.">
        <title>Comparative genomic analysis of thermophilic fungi reveals convergent evolutionary adaptations and gene losses.</title>
        <authorList>
            <person name="Steindorff A.S."/>
            <person name="Aguilar-Pontes M.V."/>
            <person name="Robinson A.J."/>
            <person name="Andreopoulos B."/>
            <person name="LaButti K."/>
            <person name="Kuo A."/>
            <person name="Mondo S."/>
            <person name="Riley R."/>
            <person name="Otillar R."/>
            <person name="Haridas S."/>
            <person name="Lipzen A."/>
            <person name="Grimwood J."/>
            <person name="Schmutz J."/>
            <person name="Clum A."/>
            <person name="Reid I.D."/>
            <person name="Moisan M.C."/>
            <person name="Butler G."/>
            <person name="Nguyen T.T.M."/>
            <person name="Dewar K."/>
            <person name="Conant G."/>
            <person name="Drula E."/>
            <person name="Henrissat B."/>
            <person name="Hansel C."/>
            <person name="Singer S."/>
            <person name="Hutchinson M.I."/>
            <person name="de Vries R.P."/>
            <person name="Natvig D.O."/>
            <person name="Powell A.J."/>
            <person name="Tsang A."/>
            <person name="Grigoriev I.V."/>
        </authorList>
    </citation>
    <scope>NUCLEOTIDE SEQUENCE [LARGE SCALE GENOMIC DNA]</scope>
    <source>
        <strain evidence="1 2">CBS 494.80</strain>
    </source>
</reference>
<dbReference type="Proteomes" id="UP001595075">
    <property type="component" value="Unassembled WGS sequence"/>
</dbReference>